<comment type="caution">
    <text evidence="1">The sequence shown here is derived from an EMBL/GenBank/DDBJ whole genome shotgun (WGS) entry which is preliminary data.</text>
</comment>
<dbReference type="RefSeq" id="WP_165257022.1">
    <property type="nucleotide sequence ID" value="NZ_JAAKGT010000002.1"/>
</dbReference>
<organism evidence="1">
    <name type="scientific">Caulobacter sp. 602-2</name>
    <dbReference type="NCBI Taxonomy" id="2710887"/>
    <lineage>
        <taxon>Bacteria</taxon>
        <taxon>Pseudomonadati</taxon>
        <taxon>Pseudomonadota</taxon>
        <taxon>Alphaproteobacteria</taxon>
        <taxon>Caulobacterales</taxon>
        <taxon>Caulobacteraceae</taxon>
        <taxon>Caulobacter</taxon>
    </lineage>
</organism>
<dbReference type="AlphaFoldDB" id="A0A6G4QU45"/>
<dbReference type="EMBL" id="JAAKGT010000002">
    <property type="protein sequence ID" value="NGM49176.1"/>
    <property type="molecule type" value="Genomic_DNA"/>
</dbReference>
<name>A0A6G4QU45_9CAUL</name>
<sequence>MSRRDPHTFLDTLGLAGDGDDIDLLREIEASFGVAFDDEAGDWRTVGDLYWALVRRVGTDEAGLCATSMAFYALRGALEQQGRTDPRAGPTSRLATLTRLPPKRLYASLTRELGLKLPAPPSGWAGTLGLCLCLAAAPGAVVALFQPALWPWLAAGVAAGVALLRLDPGAYGELTLGDLARETAARNNARFVAKGADTRHEAVWRALRDLLAADGHQNVGLETRLIA</sequence>
<protein>
    <submittedName>
        <fullName evidence="1">Uncharacterized protein</fullName>
    </submittedName>
</protein>
<evidence type="ECO:0000313" key="1">
    <source>
        <dbReference type="EMBL" id="NGM49176.1"/>
    </source>
</evidence>
<gene>
    <name evidence="1" type="ORF">G5B46_06115</name>
</gene>
<reference evidence="1" key="1">
    <citation type="submission" date="2020-02" db="EMBL/GenBank/DDBJ databases">
        <authorList>
            <person name="Gao J."/>
            <person name="Sun J."/>
        </authorList>
    </citation>
    <scope>NUCLEOTIDE SEQUENCE</scope>
    <source>
        <strain evidence="1">602-2</strain>
    </source>
</reference>
<proteinExistence type="predicted"/>
<accession>A0A6G4QU45</accession>